<evidence type="ECO:0000256" key="6">
    <source>
        <dbReference type="ARBA" id="ARBA00023172"/>
    </source>
</evidence>
<feature type="domain" description="Tyr recombinase" evidence="10">
    <location>
        <begin position="225"/>
        <end position="387"/>
    </location>
</feature>
<comment type="function">
    <text evidence="9">Integrase is necessary for integration of the phage into the host genome by site-specific recombination. In conjunction with excisionase, integrase is also necessary for excision of the prophage from the host genome.</text>
</comment>
<evidence type="ECO:0000256" key="5">
    <source>
        <dbReference type="ARBA" id="ARBA00023125"/>
    </source>
</evidence>
<gene>
    <name evidence="11" type="ORF">UFOVP147_51</name>
</gene>
<dbReference type="GO" id="GO:0075713">
    <property type="term" value="P:establishment of integrated proviral latency"/>
    <property type="evidence" value="ECO:0007669"/>
    <property type="project" value="UniProtKB-KW"/>
</dbReference>
<dbReference type="InterPro" id="IPR038488">
    <property type="entry name" value="Integrase_DNA-bd_sf"/>
</dbReference>
<dbReference type="PANTHER" id="PTHR30629:SF2">
    <property type="entry name" value="PROPHAGE INTEGRASE INTS-RELATED"/>
    <property type="match status" value="1"/>
</dbReference>
<dbReference type="SUPFAM" id="SSF56349">
    <property type="entry name" value="DNA breaking-rejoining enzymes"/>
    <property type="match status" value="1"/>
</dbReference>
<dbReference type="Pfam" id="PF00589">
    <property type="entry name" value="Phage_integrase"/>
    <property type="match status" value="1"/>
</dbReference>
<keyword evidence="3" id="KW-0808">Transferase</keyword>
<keyword evidence="4" id="KW-0229">DNA integration</keyword>
<dbReference type="GO" id="GO:0006310">
    <property type="term" value="P:DNA recombination"/>
    <property type="evidence" value="ECO:0007669"/>
    <property type="project" value="UniProtKB-KW"/>
</dbReference>
<dbReference type="InterPro" id="IPR025166">
    <property type="entry name" value="Integrase_DNA_bind_dom"/>
</dbReference>
<dbReference type="Gene3D" id="1.10.150.130">
    <property type="match status" value="1"/>
</dbReference>
<dbReference type="Pfam" id="PF13356">
    <property type="entry name" value="Arm-DNA-bind_3"/>
    <property type="match status" value="1"/>
</dbReference>
<dbReference type="Gene3D" id="1.10.443.10">
    <property type="entry name" value="Intergrase catalytic core"/>
    <property type="match status" value="1"/>
</dbReference>
<comment type="similarity">
    <text evidence="1">Belongs to the 'phage' integrase family.</text>
</comment>
<evidence type="ECO:0000259" key="10">
    <source>
        <dbReference type="PROSITE" id="PS51898"/>
    </source>
</evidence>
<evidence type="ECO:0000256" key="4">
    <source>
        <dbReference type="ARBA" id="ARBA00022908"/>
    </source>
</evidence>
<dbReference type="GO" id="GO:0016740">
    <property type="term" value="F:transferase activity"/>
    <property type="evidence" value="ECO:0007669"/>
    <property type="project" value="UniProtKB-KW"/>
</dbReference>
<dbReference type="InterPro" id="IPR011010">
    <property type="entry name" value="DNA_brk_join_enz"/>
</dbReference>
<proteinExistence type="inferred from homology"/>
<evidence type="ECO:0000256" key="2">
    <source>
        <dbReference type="ARBA" id="ARBA00016082"/>
    </source>
</evidence>
<evidence type="ECO:0000256" key="1">
    <source>
        <dbReference type="ARBA" id="ARBA00008857"/>
    </source>
</evidence>
<dbReference type="PANTHER" id="PTHR30629">
    <property type="entry name" value="PROPHAGE INTEGRASE"/>
    <property type="match status" value="1"/>
</dbReference>
<evidence type="ECO:0000256" key="8">
    <source>
        <dbReference type="ARBA" id="ARBA00023296"/>
    </source>
</evidence>
<keyword evidence="6" id="KW-0233">DNA recombination</keyword>
<dbReference type="GO" id="GO:0003677">
    <property type="term" value="F:DNA binding"/>
    <property type="evidence" value="ECO:0007669"/>
    <property type="project" value="UniProtKB-KW"/>
</dbReference>
<dbReference type="InterPro" id="IPR050808">
    <property type="entry name" value="Phage_Integrase"/>
</dbReference>
<evidence type="ECO:0000256" key="9">
    <source>
        <dbReference type="ARBA" id="ARBA00049605"/>
    </source>
</evidence>
<dbReference type="InterPro" id="IPR002104">
    <property type="entry name" value="Integrase_catalytic"/>
</dbReference>
<dbReference type="GO" id="GO:0044826">
    <property type="term" value="P:viral genome integration into host DNA"/>
    <property type="evidence" value="ECO:0007669"/>
    <property type="project" value="UniProtKB-KW"/>
</dbReference>
<organism evidence="11">
    <name type="scientific">uncultured Caudovirales phage</name>
    <dbReference type="NCBI Taxonomy" id="2100421"/>
    <lineage>
        <taxon>Viruses</taxon>
        <taxon>Duplodnaviria</taxon>
        <taxon>Heunggongvirae</taxon>
        <taxon>Uroviricota</taxon>
        <taxon>Caudoviricetes</taxon>
        <taxon>Peduoviridae</taxon>
        <taxon>Maltschvirus</taxon>
        <taxon>Maltschvirus maltsch</taxon>
    </lineage>
</organism>
<evidence type="ECO:0000313" key="11">
    <source>
        <dbReference type="EMBL" id="CAB5145121.1"/>
    </source>
</evidence>
<dbReference type="InterPro" id="IPR013762">
    <property type="entry name" value="Integrase-like_cat_sf"/>
</dbReference>
<accession>A0A6J7W5L8</accession>
<protein>
    <recommendedName>
        <fullName evidence="2">Integrase</fullName>
    </recommendedName>
</protein>
<sequence length="415" mass="45742">MSNSSDAATSVRPAEIVNSATSVRPVEISATSVRPAKELNERNIKTALPGDVLRDATIKGLHLRAFPGSSGFYLYYRTKAGKERKPKLGDYGTITLSQARRVAQEMLTEVAAGRDPGQERADAKAAPTIDQLWAEFWDRKARHNKSADGQKWYWEKRIQPKFGGKRLSEISYSMVADHIQSLAETPINANRTLALLSAMFNFAIRPLEWTEKNPCKGVKRYKEIKRRRYMAGEEAAKIAEILDREAGENPASVAFLYLLILTGARKGEIAGCQWDWLKGNVLELPDSKTGAKSVYLPPQALDVLAKLPRTTGTITGILSPQKLWLRVRKEAGCEDLRMHDLRHSFASAALSAGLSLSQIGELLGHKSTQTTKRYAHLVEEVATAAATATADRIMLGMKKAPTEVRAEGPTKETTG</sequence>
<dbReference type="GO" id="GO:0015074">
    <property type="term" value="P:DNA integration"/>
    <property type="evidence" value="ECO:0007669"/>
    <property type="project" value="UniProtKB-KW"/>
</dbReference>
<dbReference type="CDD" id="cd00796">
    <property type="entry name" value="INT_Rci_Hp1_C"/>
    <property type="match status" value="1"/>
</dbReference>
<keyword evidence="5" id="KW-0238">DNA-binding</keyword>
<dbReference type="PROSITE" id="PS51898">
    <property type="entry name" value="TYR_RECOMBINASE"/>
    <property type="match status" value="1"/>
</dbReference>
<name>A0A6J7W5L8_9CAUD</name>
<keyword evidence="7" id="KW-1179">Viral genome integration</keyword>
<evidence type="ECO:0000256" key="7">
    <source>
        <dbReference type="ARBA" id="ARBA00023195"/>
    </source>
</evidence>
<dbReference type="Gene3D" id="3.30.160.390">
    <property type="entry name" value="Integrase, DNA-binding domain"/>
    <property type="match status" value="1"/>
</dbReference>
<dbReference type="GO" id="GO:0046718">
    <property type="term" value="P:symbiont entry into host cell"/>
    <property type="evidence" value="ECO:0007669"/>
    <property type="project" value="UniProtKB-KW"/>
</dbReference>
<dbReference type="InterPro" id="IPR010998">
    <property type="entry name" value="Integrase_recombinase_N"/>
</dbReference>
<dbReference type="EMBL" id="LR798196">
    <property type="protein sequence ID" value="CAB5145121.1"/>
    <property type="molecule type" value="Genomic_DNA"/>
</dbReference>
<keyword evidence="8" id="KW-1160">Virus entry into host cell</keyword>
<evidence type="ECO:0000256" key="3">
    <source>
        <dbReference type="ARBA" id="ARBA00022679"/>
    </source>
</evidence>
<reference evidence="11" key="1">
    <citation type="submission" date="2020-05" db="EMBL/GenBank/DDBJ databases">
        <authorList>
            <person name="Chiriac C."/>
            <person name="Salcher M."/>
            <person name="Ghai R."/>
            <person name="Kavagutti S V."/>
        </authorList>
    </citation>
    <scope>NUCLEOTIDE SEQUENCE</scope>
</reference>